<dbReference type="PROSITE" id="PS51462">
    <property type="entry name" value="NUDIX"/>
    <property type="match status" value="1"/>
</dbReference>
<evidence type="ECO:0000256" key="5">
    <source>
        <dbReference type="ARBA" id="ARBA00022723"/>
    </source>
</evidence>
<feature type="binding site" evidence="10">
    <location>
        <position position="63"/>
    </location>
    <ligand>
        <name>Mn(2+)</name>
        <dbReference type="ChEBI" id="CHEBI:29035"/>
    </ligand>
</feature>
<evidence type="ECO:0000256" key="3">
    <source>
        <dbReference type="ARBA" id="ARBA00012057"/>
    </source>
</evidence>
<reference evidence="13 14" key="1">
    <citation type="submission" date="2019-06" db="EMBL/GenBank/DDBJ databases">
        <title>Whole genome shotgun sequence of Cellulomonas uda NBRC 3747.</title>
        <authorList>
            <person name="Hosoyama A."/>
            <person name="Uohara A."/>
            <person name="Ohji S."/>
            <person name="Ichikawa N."/>
        </authorList>
    </citation>
    <scope>NUCLEOTIDE SEQUENCE [LARGE SCALE GENOMIC DNA]</scope>
    <source>
        <strain evidence="13 14">NBRC 3747</strain>
    </source>
</reference>
<keyword evidence="8 10" id="KW-0414">Isoprene biosynthesis</keyword>
<dbReference type="EMBL" id="BJLP01000037">
    <property type="protein sequence ID" value="GEA81773.1"/>
    <property type="molecule type" value="Genomic_DNA"/>
</dbReference>
<protein>
    <recommendedName>
        <fullName evidence="3 10">Isopentenyl-diphosphate Delta-isomerase</fullName>
        <shortName evidence="10">IPP isomerase</shortName>
        <ecNumber evidence="3 10">5.3.3.2</ecNumber>
    </recommendedName>
    <alternativeName>
        <fullName evidence="10">IPP:DMAPP isomerase</fullName>
    </alternativeName>
    <alternativeName>
        <fullName evidence="10">Isopentenyl pyrophosphate isomerase</fullName>
    </alternativeName>
</protein>
<dbReference type="SUPFAM" id="SSF55811">
    <property type="entry name" value="Nudix"/>
    <property type="match status" value="1"/>
</dbReference>
<feature type="binding site" evidence="10">
    <location>
        <position position="19"/>
    </location>
    <ligand>
        <name>Mn(2+)</name>
        <dbReference type="ChEBI" id="CHEBI:29035"/>
    </ligand>
</feature>
<comment type="pathway">
    <text evidence="1 10">Isoprenoid biosynthesis; dimethylallyl diphosphate biosynthesis; dimethylallyl diphosphate from isopentenyl diphosphate: step 1/1.</text>
</comment>
<dbReference type="InterPro" id="IPR056375">
    <property type="entry name" value="Idi_bact"/>
</dbReference>
<evidence type="ECO:0000256" key="10">
    <source>
        <dbReference type="HAMAP-Rule" id="MF_00202"/>
    </source>
</evidence>
<accession>A0A4Y3KCR8</accession>
<dbReference type="HAMAP" id="MF_00202">
    <property type="entry name" value="Idi"/>
    <property type="match status" value="1"/>
</dbReference>
<comment type="similarity">
    <text evidence="2 10">Belongs to the IPP isomerase type 1 family.</text>
</comment>
<dbReference type="InterPro" id="IPR011876">
    <property type="entry name" value="IsopentenylPP_isomerase_typ1"/>
</dbReference>
<evidence type="ECO:0000256" key="1">
    <source>
        <dbReference type="ARBA" id="ARBA00004826"/>
    </source>
</evidence>
<dbReference type="Pfam" id="PF00293">
    <property type="entry name" value="NUDIX"/>
    <property type="match status" value="1"/>
</dbReference>
<feature type="binding site" evidence="10">
    <location>
        <position position="81"/>
    </location>
    <ligand>
        <name>Mg(2+)</name>
        <dbReference type="ChEBI" id="CHEBI:18420"/>
    </ligand>
</feature>
<feature type="domain" description="Nudix hydrolase" evidence="12">
    <location>
        <begin position="24"/>
        <end position="159"/>
    </location>
</feature>
<dbReference type="GO" id="GO:0046872">
    <property type="term" value="F:metal ion binding"/>
    <property type="evidence" value="ECO:0007669"/>
    <property type="project" value="UniProtKB-KW"/>
</dbReference>
<evidence type="ECO:0000313" key="14">
    <source>
        <dbReference type="Proteomes" id="UP000315842"/>
    </source>
</evidence>
<evidence type="ECO:0000256" key="6">
    <source>
        <dbReference type="ARBA" id="ARBA00022842"/>
    </source>
</evidence>
<evidence type="ECO:0000256" key="11">
    <source>
        <dbReference type="PIRSR" id="PIRSR018427-1"/>
    </source>
</evidence>
<evidence type="ECO:0000259" key="12">
    <source>
        <dbReference type="PROSITE" id="PS51462"/>
    </source>
</evidence>
<evidence type="ECO:0000256" key="8">
    <source>
        <dbReference type="ARBA" id="ARBA00023229"/>
    </source>
</evidence>
<dbReference type="UniPathway" id="UPA00059">
    <property type="reaction ID" value="UER00104"/>
</dbReference>
<comment type="cofactor">
    <cofactor evidence="10">
        <name>Mg(2+)</name>
        <dbReference type="ChEBI" id="CHEBI:18420"/>
    </cofactor>
    <text evidence="10">Binds 1 Mg(2+) ion per subunit. The magnesium ion binds only when substrate is bound.</text>
</comment>
<dbReference type="PIRSF" id="PIRSF018427">
    <property type="entry name" value="Isopntndiph_ism"/>
    <property type="match status" value="1"/>
</dbReference>
<keyword evidence="6 10" id="KW-0460">Magnesium</keyword>
<keyword evidence="14" id="KW-1185">Reference proteome</keyword>
<feature type="active site" evidence="10 11">
    <location>
        <position position="61"/>
    </location>
</feature>
<comment type="function">
    <text evidence="10">Catalyzes the 1,3-allylic rearrangement of the homoallylic substrate isopentenyl (IPP) to its highly electrophilic allylic isomer, dimethylallyl diphosphate (DMAPP).</text>
</comment>
<proteinExistence type="inferred from homology"/>
<dbReference type="Gene3D" id="3.90.79.10">
    <property type="entry name" value="Nucleoside Triphosphate Pyrophosphohydrolase"/>
    <property type="match status" value="1"/>
</dbReference>
<feature type="binding site" evidence="10">
    <location>
        <position position="110"/>
    </location>
    <ligand>
        <name>Mn(2+)</name>
        <dbReference type="ChEBI" id="CHEBI:29035"/>
    </ligand>
</feature>
<evidence type="ECO:0000313" key="13">
    <source>
        <dbReference type="EMBL" id="GEA81773.1"/>
    </source>
</evidence>
<comment type="subcellular location">
    <subcellularLocation>
        <location evidence="10">Cytoplasm</location>
    </subcellularLocation>
</comment>
<dbReference type="GO" id="GO:0004452">
    <property type="term" value="F:isopentenyl-diphosphate delta-isomerase activity"/>
    <property type="evidence" value="ECO:0007669"/>
    <property type="project" value="UniProtKB-UniRule"/>
</dbReference>
<organism evidence="13 14">
    <name type="scientific">Cellulomonas uda</name>
    <dbReference type="NCBI Taxonomy" id="1714"/>
    <lineage>
        <taxon>Bacteria</taxon>
        <taxon>Bacillati</taxon>
        <taxon>Actinomycetota</taxon>
        <taxon>Actinomycetes</taxon>
        <taxon>Micrococcales</taxon>
        <taxon>Cellulomonadaceae</taxon>
        <taxon>Cellulomonas</taxon>
    </lineage>
</organism>
<dbReference type="AlphaFoldDB" id="A0A4Y3KCR8"/>
<keyword evidence="9 10" id="KW-0413">Isomerase</keyword>
<dbReference type="PANTHER" id="PTHR10885">
    <property type="entry name" value="ISOPENTENYL-DIPHOSPHATE DELTA-ISOMERASE"/>
    <property type="match status" value="1"/>
</dbReference>
<sequence length="186" mass="20348">MLLDDDGTPVGTALKREVHHATTPLHLAFSSYVVDPDGRLLVTRRAWDKATFPGVLTNSCCGHPGPGEAFEDAIRRRLHDELGITEAGPVVPLLPDFRYRAASGGIVENEICPVFAVRVPADVVVTPDPSEVAEVRWMPYAQFHDLALTHPEASPWARLQVEQLGREVDWSALLDGPAARRSAREG</sequence>
<comment type="caution">
    <text evidence="13">The sequence shown here is derived from an EMBL/GenBank/DDBJ whole genome shotgun (WGS) entry which is preliminary data.</text>
</comment>
<dbReference type="GO" id="GO:0050992">
    <property type="term" value="P:dimethylallyl diphosphate biosynthetic process"/>
    <property type="evidence" value="ECO:0007669"/>
    <property type="project" value="UniProtKB-UniRule"/>
</dbReference>
<evidence type="ECO:0000256" key="2">
    <source>
        <dbReference type="ARBA" id="ARBA00007579"/>
    </source>
</evidence>
<dbReference type="NCBIfam" id="NF002995">
    <property type="entry name" value="PRK03759.1"/>
    <property type="match status" value="1"/>
</dbReference>
<gene>
    <name evidence="10 13" type="primary">idi</name>
    <name evidence="13" type="ORF">CUD01_22170</name>
</gene>
<keyword evidence="4 10" id="KW-0963">Cytoplasm</keyword>
<comment type="cofactor">
    <cofactor evidence="10">
        <name>Mn(2+)</name>
        <dbReference type="ChEBI" id="CHEBI:29035"/>
    </cofactor>
    <text evidence="10">Binds 1 Mn(2+) ion per subunit.</text>
</comment>
<dbReference type="InterPro" id="IPR015797">
    <property type="entry name" value="NUDIX_hydrolase-like_dom_sf"/>
</dbReference>
<evidence type="ECO:0000256" key="9">
    <source>
        <dbReference type="ARBA" id="ARBA00023235"/>
    </source>
</evidence>
<dbReference type="EC" id="5.3.3.2" evidence="3 10"/>
<evidence type="ECO:0000256" key="4">
    <source>
        <dbReference type="ARBA" id="ARBA00022490"/>
    </source>
</evidence>
<dbReference type="CDD" id="cd02885">
    <property type="entry name" value="NUDIX_IPP_Isomerase"/>
    <property type="match status" value="1"/>
</dbReference>
<dbReference type="GO" id="GO:0005737">
    <property type="term" value="C:cytoplasm"/>
    <property type="evidence" value="ECO:0007669"/>
    <property type="project" value="UniProtKB-SubCell"/>
</dbReference>
<dbReference type="GO" id="GO:0008299">
    <property type="term" value="P:isoprenoid biosynthetic process"/>
    <property type="evidence" value="ECO:0007669"/>
    <property type="project" value="UniProtKB-UniRule"/>
</dbReference>
<dbReference type="NCBIfam" id="TIGR02150">
    <property type="entry name" value="IPP_isom_1"/>
    <property type="match status" value="1"/>
</dbReference>
<keyword evidence="5 10" id="KW-0479">Metal-binding</keyword>
<evidence type="ECO:0000256" key="7">
    <source>
        <dbReference type="ARBA" id="ARBA00023211"/>
    </source>
</evidence>
<feature type="binding site" evidence="10">
    <location>
        <position position="26"/>
    </location>
    <ligand>
        <name>Mn(2+)</name>
        <dbReference type="ChEBI" id="CHEBI:29035"/>
    </ligand>
</feature>
<comment type="catalytic activity">
    <reaction evidence="10">
        <text>isopentenyl diphosphate = dimethylallyl diphosphate</text>
        <dbReference type="Rhea" id="RHEA:23284"/>
        <dbReference type="ChEBI" id="CHEBI:57623"/>
        <dbReference type="ChEBI" id="CHEBI:128769"/>
        <dbReference type="EC" id="5.3.3.2"/>
    </reaction>
</comment>
<dbReference type="Proteomes" id="UP000315842">
    <property type="component" value="Unassembled WGS sequence"/>
</dbReference>
<feature type="active site" evidence="10 11">
    <location>
        <position position="110"/>
    </location>
</feature>
<dbReference type="PANTHER" id="PTHR10885:SF0">
    <property type="entry name" value="ISOPENTENYL-DIPHOSPHATE DELTA-ISOMERASE"/>
    <property type="match status" value="1"/>
</dbReference>
<feature type="binding site" evidence="10">
    <location>
        <position position="108"/>
    </location>
    <ligand>
        <name>Mn(2+)</name>
        <dbReference type="ChEBI" id="CHEBI:29035"/>
    </ligand>
</feature>
<dbReference type="InterPro" id="IPR000086">
    <property type="entry name" value="NUDIX_hydrolase_dom"/>
</dbReference>
<name>A0A4Y3KCR8_CELUD</name>
<keyword evidence="7 10" id="KW-0464">Manganese</keyword>